<dbReference type="Gene3D" id="1.20.1720.10">
    <property type="entry name" value="Multidrug resistance protein D"/>
    <property type="match status" value="1"/>
</dbReference>
<reference evidence="10" key="1">
    <citation type="submission" date="2020-09" db="EMBL/GenBank/DDBJ databases">
        <title>Whole genome shotgun sequence of Streptomyces achromogenes subsp. rubradiris NBRC 14000.</title>
        <authorList>
            <person name="Komaki H."/>
            <person name="Tamura T."/>
        </authorList>
    </citation>
    <scope>NUCLEOTIDE SEQUENCE</scope>
    <source>
        <strain evidence="10 13">NBRC 14000</strain>
    </source>
</reference>
<comment type="caution">
    <text evidence="10">The sequence shown here is derived from an EMBL/GenBank/DDBJ whole genome shotgun (WGS) entry which is preliminary data.</text>
</comment>
<dbReference type="Proteomes" id="UP000646738">
    <property type="component" value="Unassembled WGS sequence"/>
</dbReference>
<keyword evidence="3" id="KW-1003">Cell membrane</keyword>
<evidence type="ECO:0000313" key="10">
    <source>
        <dbReference type="EMBL" id="GHI52011.1"/>
    </source>
</evidence>
<dbReference type="EMBL" id="BNEA01000020">
    <property type="protein sequence ID" value="GHI58328.1"/>
    <property type="molecule type" value="Genomic_DNA"/>
</dbReference>
<organism evidence="10 13">
    <name type="scientific">Streptomyces rubradiris</name>
    <name type="common">Streptomyces achromogenes subsp. rubradiris</name>
    <dbReference type="NCBI Taxonomy" id="285531"/>
    <lineage>
        <taxon>Bacteria</taxon>
        <taxon>Bacillati</taxon>
        <taxon>Actinomycetota</taxon>
        <taxon>Actinomycetes</taxon>
        <taxon>Kitasatosporales</taxon>
        <taxon>Streptomycetaceae</taxon>
        <taxon>Streptomyces</taxon>
    </lineage>
</organism>
<keyword evidence="13" id="KW-1185">Reference proteome</keyword>
<dbReference type="PROSITE" id="PS50850">
    <property type="entry name" value="MFS"/>
    <property type="match status" value="1"/>
</dbReference>
<evidence type="ECO:0000256" key="5">
    <source>
        <dbReference type="ARBA" id="ARBA00022989"/>
    </source>
</evidence>
<feature type="transmembrane region" description="Helical" evidence="8">
    <location>
        <begin position="447"/>
        <end position="468"/>
    </location>
</feature>
<accession>A0ABQ3R839</accession>
<gene>
    <name evidence="10" type="ORF">Srubr_18570</name>
    <name evidence="11" type="ORF">Srubr_27250</name>
    <name evidence="12" type="ORF">Srubr_81740</name>
</gene>
<keyword evidence="2" id="KW-0813">Transport</keyword>
<dbReference type="PANTHER" id="PTHR42718:SF46">
    <property type="entry name" value="BLR6921 PROTEIN"/>
    <property type="match status" value="1"/>
</dbReference>
<feature type="transmembrane region" description="Helical" evidence="8">
    <location>
        <begin position="308"/>
        <end position="330"/>
    </location>
</feature>
<feature type="transmembrane region" description="Helical" evidence="8">
    <location>
        <begin position="90"/>
        <end position="116"/>
    </location>
</feature>
<dbReference type="EMBL" id="BNEA01000012">
    <property type="protein sequence ID" value="GHI52879.1"/>
    <property type="molecule type" value="Genomic_DNA"/>
</dbReference>
<feature type="transmembrane region" description="Helical" evidence="8">
    <location>
        <begin position="416"/>
        <end position="435"/>
    </location>
</feature>
<feature type="domain" description="Major facilitator superfamily (MFS) profile" evidence="9">
    <location>
        <begin position="24"/>
        <end position="473"/>
    </location>
</feature>
<evidence type="ECO:0000313" key="11">
    <source>
        <dbReference type="EMBL" id="GHI52879.1"/>
    </source>
</evidence>
<evidence type="ECO:0000256" key="2">
    <source>
        <dbReference type="ARBA" id="ARBA00022448"/>
    </source>
</evidence>
<feature type="transmembrane region" description="Helical" evidence="8">
    <location>
        <begin position="342"/>
        <end position="361"/>
    </location>
</feature>
<feature type="transmembrane region" description="Helical" evidence="8">
    <location>
        <begin position="152"/>
        <end position="175"/>
    </location>
</feature>
<keyword evidence="7" id="KW-0046">Antibiotic resistance</keyword>
<name>A0ABQ3R839_STRRR</name>
<evidence type="ECO:0000256" key="1">
    <source>
        <dbReference type="ARBA" id="ARBA00004651"/>
    </source>
</evidence>
<dbReference type="EMBL" id="BNEA01000005">
    <property type="protein sequence ID" value="GHI52011.1"/>
    <property type="molecule type" value="Genomic_DNA"/>
</dbReference>
<reference evidence="13" key="2">
    <citation type="submission" date="2023-07" db="EMBL/GenBank/DDBJ databases">
        <title>Whole genome shotgun sequence of Streptomyces achromogenes subsp. rubradiris NBRC 14000.</title>
        <authorList>
            <person name="Komaki H."/>
            <person name="Tamura T."/>
        </authorList>
    </citation>
    <scope>NUCLEOTIDE SEQUENCE [LARGE SCALE GENOMIC DNA]</scope>
    <source>
        <strain evidence="13">NBRC 14000</strain>
    </source>
</reference>
<evidence type="ECO:0000256" key="4">
    <source>
        <dbReference type="ARBA" id="ARBA00022692"/>
    </source>
</evidence>
<dbReference type="InterPro" id="IPR011701">
    <property type="entry name" value="MFS"/>
</dbReference>
<protein>
    <submittedName>
        <fullName evidence="10">MFS transporter</fullName>
    </submittedName>
</protein>
<evidence type="ECO:0000256" key="8">
    <source>
        <dbReference type="SAM" id="Phobius"/>
    </source>
</evidence>
<evidence type="ECO:0000256" key="3">
    <source>
        <dbReference type="ARBA" id="ARBA00022475"/>
    </source>
</evidence>
<feature type="transmembrane region" description="Helical" evidence="8">
    <location>
        <begin position="23"/>
        <end position="46"/>
    </location>
</feature>
<dbReference type="Pfam" id="PF07690">
    <property type="entry name" value="MFS_1"/>
    <property type="match status" value="1"/>
</dbReference>
<feature type="transmembrane region" description="Helical" evidence="8">
    <location>
        <begin position="211"/>
        <end position="233"/>
    </location>
</feature>
<dbReference type="Gene3D" id="1.20.1250.20">
    <property type="entry name" value="MFS general substrate transporter like domains"/>
    <property type="match status" value="1"/>
</dbReference>
<evidence type="ECO:0000256" key="6">
    <source>
        <dbReference type="ARBA" id="ARBA00023136"/>
    </source>
</evidence>
<feature type="transmembrane region" description="Helical" evidence="8">
    <location>
        <begin position="58"/>
        <end position="78"/>
    </location>
</feature>
<comment type="subcellular location">
    <subcellularLocation>
        <location evidence="1">Cell membrane</location>
        <topology evidence="1">Multi-pass membrane protein</topology>
    </subcellularLocation>
</comment>
<feature type="transmembrane region" description="Helical" evidence="8">
    <location>
        <begin position="367"/>
        <end position="395"/>
    </location>
</feature>
<dbReference type="PANTHER" id="PTHR42718">
    <property type="entry name" value="MAJOR FACILITATOR SUPERFAMILY MULTIDRUG TRANSPORTER MFSC"/>
    <property type="match status" value="1"/>
</dbReference>
<keyword evidence="4 8" id="KW-0812">Transmembrane</keyword>
<feature type="transmembrane region" description="Helical" evidence="8">
    <location>
        <begin position="239"/>
        <end position="258"/>
    </location>
</feature>
<keyword evidence="6 8" id="KW-0472">Membrane</keyword>
<feature type="transmembrane region" description="Helical" evidence="8">
    <location>
        <begin position="279"/>
        <end position="302"/>
    </location>
</feature>
<feature type="transmembrane region" description="Helical" evidence="8">
    <location>
        <begin position="122"/>
        <end position="140"/>
    </location>
</feature>
<evidence type="ECO:0000313" key="13">
    <source>
        <dbReference type="Proteomes" id="UP000646738"/>
    </source>
</evidence>
<feature type="transmembrane region" description="Helical" evidence="8">
    <location>
        <begin position="181"/>
        <end position="199"/>
    </location>
</feature>
<evidence type="ECO:0000313" key="12">
    <source>
        <dbReference type="EMBL" id="GHI58328.1"/>
    </source>
</evidence>
<evidence type="ECO:0000256" key="7">
    <source>
        <dbReference type="ARBA" id="ARBA00023251"/>
    </source>
</evidence>
<dbReference type="InterPro" id="IPR020846">
    <property type="entry name" value="MFS_dom"/>
</dbReference>
<dbReference type="InterPro" id="IPR036259">
    <property type="entry name" value="MFS_trans_sf"/>
</dbReference>
<dbReference type="SUPFAM" id="SSF103473">
    <property type="entry name" value="MFS general substrate transporter"/>
    <property type="match status" value="1"/>
</dbReference>
<proteinExistence type="predicted"/>
<dbReference type="RefSeq" id="WP_189999930.1">
    <property type="nucleotide sequence ID" value="NZ_BNCB01000040.1"/>
</dbReference>
<evidence type="ECO:0000259" key="9">
    <source>
        <dbReference type="PROSITE" id="PS50850"/>
    </source>
</evidence>
<sequence length="477" mass="49109">MSDVTALPGSRAGKGSRPLRPHAVLAILLSCQLLIILDVTVMNVVLPRIRADLDFTATGLPWVLDAYTLTFGGLLLVSGRAGDLFGRRRMFVAGVVLFTAASLAGGLAQSAAWLLAARVVQGAGAAMAGPNALALLHTVFTEPKARVRALALYSGMASVGFAVGLILGGVLAQWLGWRAVLFINVPLGVPAIVLAGRYLPVTPRREARLDLPGALTATGGVAALVFGFIRSATHGWGDVASGLALLAGAALIVVFLLLERRAAQPLLPPVLFADRNRAVAYTNVFVGYMASMSMFFFLSLYLQDVRGMGPLSTGLAFLPTAVLMFAMIRLVPRLLRRFGPKAVTMTGCVLLVAGLVLLTRLTPGTGYFPLVFAASVLIGCGTGLGLMPLSVIIMANVPSGVAGAAGGALQTIQQTGVTLGLAILTTLLGSSVRGHADAPKEALNSGITAAFAAAAVMAALALLGTFAFRSAKAAQSG</sequence>
<dbReference type="CDD" id="cd17321">
    <property type="entry name" value="MFS_MMR_MDR_like"/>
    <property type="match status" value="1"/>
</dbReference>
<keyword evidence="5 8" id="KW-1133">Transmembrane helix</keyword>